<evidence type="ECO:0000313" key="2">
    <source>
        <dbReference type="Proteomes" id="UP000297229"/>
    </source>
</evidence>
<organism evidence="1 2">
    <name type="scientific">Botrytis elliptica</name>
    <dbReference type="NCBI Taxonomy" id="278938"/>
    <lineage>
        <taxon>Eukaryota</taxon>
        <taxon>Fungi</taxon>
        <taxon>Dikarya</taxon>
        <taxon>Ascomycota</taxon>
        <taxon>Pezizomycotina</taxon>
        <taxon>Leotiomycetes</taxon>
        <taxon>Helotiales</taxon>
        <taxon>Sclerotiniaceae</taxon>
        <taxon>Botrytis</taxon>
    </lineage>
</organism>
<proteinExistence type="predicted"/>
<protein>
    <submittedName>
        <fullName evidence="1">Uncharacterized protein</fullName>
    </submittedName>
</protein>
<accession>A0A4Z1JUH9</accession>
<gene>
    <name evidence="1" type="ORF">BELL_0411g00150</name>
</gene>
<comment type="caution">
    <text evidence="1">The sequence shown here is derived from an EMBL/GenBank/DDBJ whole genome shotgun (WGS) entry which is preliminary data.</text>
</comment>
<reference evidence="1 2" key="1">
    <citation type="submission" date="2017-12" db="EMBL/GenBank/DDBJ databases">
        <title>Comparative genomics of Botrytis spp.</title>
        <authorList>
            <person name="Valero-Jimenez C.A."/>
            <person name="Tapia P."/>
            <person name="Veloso J."/>
            <person name="Silva-Moreno E."/>
            <person name="Staats M."/>
            <person name="Valdes J.H."/>
            <person name="Van Kan J.A.L."/>
        </authorList>
    </citation>
    <scope>NUCLEOTIDE SEQUENCE [LARGE SCALE GENOMIC DNA]</scope>
    <source>
        <strain evidence="1 2">Be9601</strain>
    </source>
</reference>
<sequence length="86" mass="9219">MCGECLGGPLRLPGTESASRWALLGQAPAKIVQKKAGVATEKAGANTRTEYANVQRGVWELALVTNAMRSAYPRVLAQHKSVRRGL</sequence>
<dbReference type="EMBL" id="PQXM01000409">
    <property type="protein sequence ID" value="TGO72873.1"/>
    <property type="molecule type" value="Genomic_DNA"/>
</dbReference>
<dbReference type="Proteomes" id="UP000297229">
    <property type="component" value="Unassembled WGS sequence"/>
</dbReference>
<name>A0A4Z1JUH9_9HELO</name>
<dbReference type="AlphaFoldDB" id="A0A4Z1JUH9"/>
<evidence type="ECO:0000313" key="1">
    <source>
        <dbReference type="EMBL" id="TGO72873.1"/>
    </source>
</evidence>
<keyword evidence="2" id="KW-1185">Reference proteome</keyword>